<protein>
    <submittedName>
        <fullName evidence="2">Uncharacterized protein</fullName>
    </submittedName>
</protein>
<dbReference type="InterPro" id="IPR006311">
    <property type="entry name" value="TAT_signal"/>
</dbReference>
<dbReference type="RefSeq" id="WP_192751755.1">
    <property type="nucleotide sequence ID" value="NZ_BAABJL010000040.1"/>
</dbReference>
<evidence type="ECO:0000256" key="1">
    <source>
        <dbReference type="SAM" id="SignalP"/>
    </source>
</evidence>
<dbReference type="EMBL" id="JADBEM010000001">
    <property type="protein sequence ID" value="MBE1607883.1"/>
    <property type="molecule type" value="Genomic_DNA"/>
</dbReference>
<dbReference type="Proteomes" id="UP000638648">
    <property type="component" value="Unassembled WGS sequence"/>
</dbReference>
<feature type="signal peptide" evidence="1">
    <location>
        <begin position="1"/>
        <end position="33"/>
    </location>
</feature>
<comment type="caution">
    <text evidence="2">The sequence shown here is derived from an EMBL/GenBank/DDBJ whole genome shotgun (WGS) entry which is preliminary data.</text>
</comment>
<dbReference type="AlphaFoldDB" id="A0A927MYZ9"/>
<gene>
    <name evidence="2" type="ORF">HEB94_004731</name>
</gene>
<feature type="chain" id="PRO_5037264943" evidence="1">
    <location>
        <begin position="34"/>
        <end position="405"/>
    </location>
</feature>
<dbReference type="Gene3D" id="3.20.20.80">
    <property type="entry name" value="Glycosidases"/>
    <property type="match status" value="1"/>
</dbReference>
<accession>A0A927MYZ9</accession>
<proteinExistence type="predicted"/>
<keyword evidence="3" id="KW-1185">Reference proteome</keyword>
<organism evidence="2 3">
    <name type="scientific">Actinopolymorpha pittospori</name>
    <dbReference type="NCBI Taxonomy" id="648752"/>
    <lineage>
        <taxon>Bacteria</taxon>
        <taxon>Bacillati</taxon>
        <taxon>Actinomycetota</taxon>
        <taxon>Actinomycetes</taxon>
        <taxon>Propionibacteriales</taxon>
        <taxon>Actinopolymorphaceae</taxon>
        <taxon>Actinopolymorpha</taxon>
    </lineage>
</organism>
<evidence type="ECO:0000313" key="2">
    <source>
        <dbReference type="EMBL" id="MBE1607883.1"/>
    </source>
</evidence>
<evidence type="ECO:0000313" key="3">
    <source>
        <dbReference type="Proteomes" id="UP000638648"/>
    </source>
</evidence>
<reference evidence="2" key="1">
    <citation type="submission" date="2020-10" db="EMBL/GenBank/DDBJ databases">
        <title>Sequencing the genomes of 1000 actinobacteria strains.</title>
        <authorList>
            <person name="Klenk H.-P."/>
        </authorList>
    </citation>
    <scope>NUCLEOTIDE SEQUENCE</scope>
    <source>
        <strain evidence="2">DSM 45354</strain>
    </source>
</reference>
<sequence>MDAAPTTNRRRFLHLAAGTTLALAGTPAASALAAPPATQRLPNPYARWANGPCPRPDPAYFPIGVWLQEPDLAPQYQQAGINLYVGLWEGPTAEQLATLERYGMPVIATQNAVGLGTGEHNPLVGWSHQDEPDNAQPLPEGGYGPPVDPAVIVDRYEQMVAADPTRPVFLNLGQGVANDDWIGRGPDASLEDYPKYAKGADIISFDVYPVADNLPLWYVAKGLDRLREWCDEDRVLWNFVETTNISSDRRVSPHEFRAEVWMSLVHGSRGILYFVHSFAPTFDAAKLLHDPEMLAAVTATNRQIQRLAPILNTRSDPDAVLVRSSDPQVPVDVMVKRRGRVTYVFAVSMRDAPTTATFEFRAGLDGRSRVVVVDEERTITTVGRGFADVFAPYDVHIYQVVHAHH</sequence>
<dbReference type="SUPFAM" id="SSF51445">
    <property type="entry name" value="(Trans)glycosidases"/>
    <property type="match status" value="1"/>
</dbReference>
<name>A0A927MYZ9_9ACTN</name>
<dbReference type="InterPro" id="IPR017853">
    <property type="entry name" value="GH"/>
</dbReference>
<keyword evidence="1" id="KW-0732">Signal</keyword>
<dbReference type="PROSITE" id="PS51318">
    <property type="entry name" value="TAT"/>
    <property type="match status" value="1"/>
</dbReference>